<keyword evidence="4" id="KW-1185">Reference proteome</keyword>
<dbReference type="Pfam" id="PF03537">
    <property type="entry name" value="Glyco_hydro_114"/>
    <property type="match status" value="1"/>
</dbReference>
<protein>
    <recommendedName>
        <fullName evidence="2">Glycoside-hydrolase family GH114 TIM-barrel domain-containing protein</fullName>
    </recommendedName>
</protein>
<dbReference type="Gene3D" id="3.20.20.70">
    <property type="entry name" value="Aldolase class I"/>
    <property type="match status" value="1"/>
</dbReference>
<organism evidence="3 4">
    <name type="scientific">Microbacterium aerolatum</name>
    <dbReference type="NCBI Taxonomy" id="153731"/>
    <lineage>
        <taxon>Bacteria</taxon>
        <taxon>Bacillati</taxon>
        <taxon>Actinomycetota</taxon>
        <taxon>Actinomycetes</taxon>
        <taxon>Micrococcales</taxon>
        <taxon>Microbacteriaceae</taxon>
        <taxon>Microbacterium</taxon>
    </lineage>
</organism>
<dbReference type="AlphaFoldDB" id="A0A511AB92"/>
<proteinExistence type="predicted"/>
<feature type="domain" description="Glycoside-hydrolase family GH114 TIM-barrel" evidence="2">
    <location>
        <begin position="43"/>
        <end position="258"/>
    </location>
</feature>
<dbReference type="SUPFAM" id="SSF51445">
    <property type="entry name" value="(Trans)glycosidases"/>
    <property type="match status" value="1"/>
</dbReference>
<evidence type="ECO:0000313" key="4">
    <source>
        <dbReference type="Proteomes" id="UP000321225"/>
    </source>
</evidence>
<sequence>MTLVRAAACAAVLLVMSGCAVAADDTVGGAASLALPPAGAVPDYQLGGAYPPADGVGIVGRDRGAEPADDVYSICYVNAFQTQPGELDSWPEDLLLHAGGASVFDPDWPDEALADTSTDDKRGRIAAIVTPWITGCAVDGFDAVEFDNLDSYTRSGGALDLDDNLALATELVDAAHAAGLAAGQKNAAEDAAALREQAGFDFAVVEECAAYDECEAYTEVYGPQVIDIEYTDQLPRSFAEMCADADAPASMVLRDRDLLPAGAQGHTFETC</sequence>
<evidence type="ECO:0000256" key="1">
    <source>
        <dbReference type="SAM" id="SignalP"/>
    </source>
</evidence>
<dbReference type="Proteomes" id="UP000321225">
    <property type="component" value="Unassembled WGS sequence"/>
</dbReference>
<dbReference type="InterPro" id="IPR017853">
    <property type="entry name" value="GH"/>
</dbReference>
<feature type="signal peptide" evidence="1">
    <location>
        <begin position="1"/>
        <end position="22"/>
    </location>
</feature>
<dbReference type="InterPro" id="IPR013785">
    <property type="entry name" value="Aldolase_TIM"/>
</dbReference>
<name>A0A511AB92_9MICO</name>
<dbReference type="OrthoDB" id="319933at2"/>
<keyword evidence="1" id="KW-0732">Signal</keyword>
<dbReference type="InterPro" id="IPR004352">
    <property type="entry name" value="GH114_TIM-barrel"/>
</dbReference>
<evidence type="ECO:0000259" key="2">
    <source>
        <dbReference type="Pfam" id="PF03537"/>
    </source>
</evidence>
<comment type="caution">
    <text evidence="3">The sequence shown here is derived from an EMBL/GenBank/DDBJ whole genome shotgun (WGS) entry which is preliminary data.</text>
</comment>
<dbReference type="PANTHER" id="PTHR35273:SF2">
    <property type="entry name" value="ALPHA-GALACTOSIDASE"/>
    <property type="match status" value="1"/>
</dbReference>
<gene>
    <name evidence="3" type="ORF">MAE01_05950</name>
</gene>
<dbReference type="PROSITE" id="PS51257">
    <property type="entry name" value="PROKAR_LIPOPROTEIN"/>
    <property type="match status" value="1"/>
</dbReference>
<feature type="chain" id="PRO_5022196014" description="Glycoside-hydrolase family GH114 TIM-barrel domain-containing protein" evidence="1">
    <location>
        <begin position="23"/>
        <end position="271"/>
    </location>
</feature>
<dbReference type="EMBL" id="BJUW01000002">
    <property type="protein sequence ID" value="GEK85419.1"/>
    <property type="molecule type" value="Genomic_DNA"/>
</dbReference>
<dbReference type="RefSeq" id="WP_147038066.1">
    <property type="nucleotide sequence ID" value="NZ_BJUW01000002.1"/>
</dbReference>
<evidence type="ECO:0000313" key="3">
    <source>
        <dbReference type="EMBL" id="GEK85419.1"/>
    </source>
</evidence>
<dbReference type="PANTHER" id="PTHR35273">
    <property type="entry name" value="ALPHA-1,4 POLYGALACTOSAMINIDASE, PUTATIVE (AFU_ORTHOLOGUE AFUA_3G07890)-RELATED"/>
    <property type="match status" value="1"/>
</dbReference>
<accession>A0A511AB92</accession>
<reference evidence="3 4" key="1">
    <citation type="submission" date="2019-07" db="EMBL/GenBank/DDBJ databases">
        <title>Whole genome shotgun sequence of Microbacterium aerolatum NBRC 103071.</title>
        <authorList>
            <person name="Hosoyama A."/>
            <person name="Uohara A."/>
            <person name="Ohji S."/>
            <person name="Ichikawa N."/>
        </authorList>
    </citation>
    <scope>NUCLEOTIDE SEQUENCE [LARGE SCALE GENOMIC DNA]</scope>
    <source>
        <strain evidence="3 4">NBRC 103071</strain>
    </source>
</reference>